<gene>
    <name evidence="2" type="ORF">Daesc_005865</name>
</gene>
<dbReference type="EMBL" id="JBANMG010000005">
    <property type="protein sequence ID" value="KAK6953560.1"/>
    <property type="molecule type" value="Genomic_DNA"/>
</dbReference>
<evidence type="ECO:0000313" key="2">
    <source>
        <dbReference type="EMBL" id="KAK6953560.1"/>
    </source>
</evidence>
<evidence type="ECO:0000256" key="1">
    <source>
        <dbReference type="SAM" id="MobiDB-lite"/>
    </source>
</evidence>
<keyword evidence="3" id="KW-1185">Reference proteome</keyword>
<evidence type="ECO:0000313" key="3">
    <source>
        <dbReference type="Proteomes" id="UP001369815"/>
    </source>
</evidence>
<dbReference type="AlphaFoldDB" id="A0AAX6MLM3"/>
<feature type="compositionally biased region" description="Low complexity" evidence="1">
    <location>
        <begin position="144"/>
        <end position="155"/>
    </location>
</feature>
<protein>
    <submittedName>
        <fullName evidence="2">Uncharacterized protein</fullName>
    </submittedName>
</protein>
<name>A0AAX6MLM3_9PEZI</name>
<feature type="region of interest" description="Disordered" evidence="1">
    <location>
        <begin position="113"/>
        <end position="159"/>
    </location>
</feature>
<feature type="compositionally biased region" description="Low complexity" evidence="1">
    <location>
        <begin position="113"/>
        <end position="133"/>
    </location>
</feature>
<feature type="region of interest" description="Disordered" evidence="1">
    <location>
        <begin position="335"/>
        <end position="436"/>
    </location>
</feature>
<reference evidence="2 3" key="1">
    <citation type="journal article" date="2024" name="Front Chem Biol">
        <title>Unveiling the potential of Daldinia eschscholtzii MFLUCC 19-0629 through bioactivity and bioinformatics studies for enhanced sustainable agriculture production.</title>
        <authorList>
            <person name="Brooks S."/>
            <person name="Weaver J.A."/>
            <person name="Klomchit A."/>
            <person name="Alharthi S.A."/>
            <person name="Onlamun T."/>
            <person name="Nurani R."/>
            <person name="Vong T.K."/>
            <person name="Alberti F."/>
            <person name="Greco C."/>
        </authorList>
    </citation>
    <scope>NUCLEOTIDE SEQUENCE [LARGE SCALE GENOMIC DNA]</scope>
    <source>
        <strain evidence="2">MFLUCC 19-0629</strain>
    </source>
</reference>
<organism evidence="2 3">
    <name type="scientific">Daldinia eschscholtzii</name>
    <dbReference type="NCBI Taxonomy" id="292717"/>
    <lineage>
        <taxon>Eukaryota</taxon>
        <taxon>Fungi</taxon>
        <taxon>Dikarya</taxon>
        <taxon>Ascomycota</taxon>
        <taxon>Pezizomycotina</taxon>
        <taxon>Sordariomycetes</taxon>
        <taxon>Xylariomycetidae</taxon>
        <taxon>Xylariales</taxon>
        <taxon>Hypoxylaceae</taxon>
        <taxon>Daldinia</taxon>
    </lineage>
</organism>
<comment type="caution">
    <text evidence="2">The sequence shown here is derived from an EMBL/GenBank/DDBJ whole genome shotgun (WGS) entry which is preliminary data.</text>
</comment>
<feature type="compositionally biased region" description="Polar residues" evidence="1">
    <location>
        <begin position="337"/>
        <end position="350"/>
    </location>
</feature>
<proteinExistence type="predicted"/>
<accession>A0AAX6MLM3</accession>
<sequence>MDTGSSLLNHNFFLHVRQSLGPLPLAKRFRCPKLLYGVCFSDCLNGEANVAEQSTSGTSPDAPDLRGKVEAIPSIVLLPPTAQSGTGLNGPLSSGSDKLSKLLRDGLSDVKESSQSVDLSSSSQKLKSDTSGSMDWEKNDNASGKDSNSSSGSENVSDEKSCSYLSQHDAQFHLIRNHALNSCPELCRKLDNFEGLQSKREIQNNHGKVGKLRPKVDKSRYWHPLRVRNIVAERFRSLGRRIRRSGSSTFSIRSEFPAPLHSKVRRLLARDSVDIWPSSGEESPLFNTPESNAPDVRRIEGIGRHIDPLAMASMIIATAELNRLSSRASLDQAFRVSRSSTGRSENSLGSHTLLDKDIATPNNETSASVSTALDMPPTTPFNTPLSTGPQSGMVSPVSRTSQRPGQRRRAQRSRLSEITTPGGIASPEDSEEELSDSHPLQVNQIETLPECSCVSDKGNEETLYPKPLTINRGGQDEADTRIDNTSRYLQEDPPCFQLTQPILLSNNPRRELDNSPQLSGALHSNMEDPIPTRVSSIGETPNSKIESLDIFETSDEPSLPNMSLGLGFTSLMQTTPSDLTVPITSRDTYSTYPNPIANVESDIPATEAEIDFATAIDQSSKTMEADSCHPDT</sequence>
<dbReference type="Proteomes" id="UP001369815">
    <property type="component" value="Unassembled WGS sequence"/>
</dbReference>
<feature type="compositionally biased region" description="Polar residues" evidence="1">
    <location>
        <begin position="380"/>
        <end position="400"/>
    </location>
</feature>
<feature type="compositionally biased region" description="Polar residues" evidence="1">
    <location>
        <begin position="360"/>
        <end position="371"/>
    </location>
</feature>